<evidence type="ECO:0000256" key="1">
    <source>
        <dbReference type="SAM" id="MobiDB-lite"/>
    </source>
</evidence>
<gene>
    <name evidence="4" type="ORF">BKA02_001272</name>
</gene>
<feature type="chain" id="PRO_5039453735" description="DUF4185 domain-containing protein" evidence="2">
    <location>
        <begin position="25"/>
        <end position="420"/>
    </location>
</feature>
<comment type="caution">
    <text evidence="4">The sequence shown here is derived from an EMBL/GenBank/DDBJ whole genome shotgun (WGS) entry which is preliminary data.</text>
</comment>
<dbReference type="Pfam" id="PF13810">
    <property type="entry name" value="DUF4185"/>
    <property type="match status" value="1"/>
</dbReference>
<sequence>MRGARRGSAAAGLAVMLIATGCAAGESADQLAPPSPLPGAAFTAAVADAPTVASFSDGDLWPNCWSDDDALYTANGDGAGFGGEFSDIVMNRVTGSPYEDDLEGEVLALGDDLGQVWSGDGFTRKPTGMLCIDGAIYLAVQDLAADFNQAPAATIARSDDHGKSWSWDEAAPMFDGGVFTTVWFADYGQDAATAPDPAYAYAYGLDGNWRDSFSDVVPDPTELFLARVPVKSVQDASTWQFYAGEPGDDEATWTDDIGAKRPVLVDERRRHPRDSTAQKGTYDLSVLSQGGVTYLPKRDRYLYTSWTEFTFEFYESPEPWGPWTLFLSEDFGEYPWDAERIGGYGTTIPSKYVSDDERTLWVCSPMSAPVLPQASPRTGSGCASCRSTVLRGDVEHRPPRRAERRGRSCPGQGRCGTRRR</sequence>
<protein>
    <recommendedName>
        <fullName evidence="3">DUF4185 domain-containing protein</fullName>
    </recommendedName>
</protein>
<feature type="signal peptide" evidence="2">
    <location>
        <begin position="1"/>
        <end position="24"/>
    </location>
</feature>
<keyword evidence="5" id="KW-1185">Reference proteome</keyword>
<keyword evidence="2" id="KW-0732">Signal</keyword>
<evidence type="ECO:0000313" key="4">
    <source>
        <dbReference type="EMBL" id="NYD54217.1"/>
    </source>
</evidence>
<evidence type="ECO:0000259" key="3">
    <source>
        <dbReference type="Pfam" id="PF13810"/>
    </source>
</evidence>
<evidence type="ECO:0000256" key="2">
    <source>
        <dbReference type="SAM" id="SignalP"/>
    </source>
</evidence>
<feature type="domain" description="DUF4185" evidence="3">
    <location>
        <begin position="118"/>
        <end position="267"/>
    </location>
</feature>
<reference evidence="4 5" key="1">
    <citation type="submission" date="2020-07" db="EMBL/GenBank/DDBJ databases">
        <title>Sequencing the genomes of 1000 actinobacteria strains.</title>
        <authorList>
            <person name="Klenk H.-P."/>
        </authorList>
    </citation>
    <scope>NUCLEOTIDE SEQUENCE [LARGE SCALE GENOMIC DNA]</scope>
    <source>
        <strain evidence="4 5">DSM 22185</strain>
    </source>
</reference>
<accession>A0A7Y9JLY3</accession>
<evidence type="ECO:0000313" key="5">
    <source>
        <dbReference type="Proteomes" id="UP000552045"/>
    </source>
</evidence>
<feature type="region of interest" description="Disordered" evidence="1">
    <location>
        <begin position="393"/>
        <end position="420"/>
    </location>
</feature>
<dbReference type="PROSITE" id="PS51257">
    <property type="entry name" value="PROKAR_LIPOPROTEIN"/>
    <property type="match status" value="1"/>
</dbReference>
<dbReference type="AlphaFoldDB" id="A0A7Y9JLY3"/>
<organism evidence="4 5">
    <name type="scientific">Microbacterium pseudoresistens</name>
    <dbReference type="NCBI Taxonomy" id="640634"/>
    <lineage>
        <taxon>Bacteria</taxon>
        <taxon>Bacillati</taxon>
        <taxon>Actinomycetota</taxon>
        <taxon>Actinomycetes</taxon>
        <taxon>Micrococcales</taxon>
        <taxon>Microbacteriaceae</taxon>
        <taxon>Microbacterium</taxon>
    </lineage>
</organism>
<dbReference type="InterPro" id="IPR025442">
    <property type="entry name" value="DUF4185"/>
</dbReference>
<name>A0A7Y9JLY3_9MICO</name>
<proteinExistence type="predicted"/>
<dbReference type="RefSeq" id="WP_179432357.1">
    <property type="nucleotide sequence ID" value="NZ_BAABLC010000001.1"/>
</dbReference>
<dbReference type="EMBL" id="JACCBH010000001">
    <property type="protein sequence ID" value="NYD54217.1"/>
    <property type="molecule type" value="Genomic_DNA"/>
</dbReference>
<dbReference type="Proteomes" id="UP000552045">
    <property type="component" value="Unassembled WGS sequence"/>
</dbReference>